<dbReference type="InterPro" id="IPR026870">
    <property type="entry name" value="Zinc_ribbon_dom"/>
</dbReference>
<keyword evidence="2" id="KW-1133">Transmembrane helix</keyword>
<dbReference type="OrthoDB" id="148302at2"/>
<keyword evidence="2" id="KW-0812">Transmembrane</keyword>
<dbReference type="RefSeq" id="WP_126555613.1">
    <property type="nucleotide sequence ID" value="NZ_BIFS01000002.1"/>
</dbReference>
<name>A0A402AU39_9CHLR</name>
<accession>A0A402AU39</accession>
<proteinExistence type="predicted"/>
<sequence length="253" mass="27112">MPEPQKFLCRYCGTPLLPGQRFCSNCGQTAEGNINQATERSVDAEDTVLPGSMANDRQQTPPPPPPGTFESGPRPGSYPDIPIYQPQQGYRPDVPPMAQVPVPAYATPTKDSSRGVLRQVGCGFLVVILLVLALCGGVGYFVYHQVASSVNQATTQASTTTQSSNNNNSNNNTPNAPKPVVTTLNIQPVTYSSVKMTIQNVQQAASFADDDTNTSGVLRIALSEENTSANGTYYNYSEAMLLLLPDNTSIHPN</sequence>
<reference evidence="5" key="1">
    <citation type="submission" date="2018-12" db="EMBL/GenBank/DDBJ databases">
        <title>Tengunoibacter tsumagoiensis gen. nov., sp. nov., Dictyobacter kobayashii sp. nov., D. alpinus sp. nov., and D. joshuensis sp. nov. and description of Dictyobacteraceae fam. nov. within the order Ktedonobacterales isolated from Tengu-no-mugimeshi.</title>
        <authorList>
            <person name="Wang C.M."/>
            <person name="Zheng Y."/>
            <person name="Sakai Y."/>
            <person name="Toyoda A."/>
            <person name="Minakuchi Y."/>
            <person name="Abe K."/>
            <person name="Yokota A."/>
            <person name="Yabe S."/>
        </authorList>
    </citation>
    <scope>NUCLEOTIDE SEQUENCE [LARGE SCALE GENOMIC DNA]</scope>
    <source>
        <strain evidence="5">Uno11</strain>
    </source>
</reference>
<comment type="caution">
    <text evidence="4">The sequence shown here is derived from an EMBL/GenBank/DDBJ whole genome shotgun (WGS) entry which is preliminary data.</text>
</comment>
<gene>
    <name evidence="4" type="ORF">KDK_64040</name>
</gene>
<feature type="region of interest" description="Disordered" evidence="1">
    <location>
        <begin position="51"/>
        <end position="111"/>
    </location>
</feature>
<protein>
    <recommendedName>
        <fullName evidence="3">Zinc-ribbon domain-containing protein</fullName>
    </recommendedName>
</protein>
<feature type="compositionally biased region" description="Low complexity" evidence="1">
    <location>
        <begin position="157"/>
        <end position="173"/>
    </location>
</feature>
<evidence type="ECO:0000256" key="2">
    <source>
        <dbReference type="SAM" id="Phobius"/>
    </source>
</evidence>
<evidence type="ECO:0000256" key="1">
    <source>
        <dbReference type="SAM" id="MobiDB-lite"/>
    </source>
</evidence>
<dbReference type="EMBL" id="BIFS01000002">
    <property type="protein sequence ID" value="GCE22604.1"/>
    <property type="molecule type" value="Genomic_DNA"/>
</dbReference>
<keyword evidence="5" id="KW-1185">Reference proteome</keyword>
<feature type="domain" description="Zinc-ribbon" evidence="3">
    <location>
        <begin position="9"/>
        <end position="27"/>
    </location>
</feature>
<dbReference type="Pfam" id="PF13240">
    <property type="entry name" value="Zn_Ribbon_1"/>
    <property type="match status" value="1"/>
</dbReference>
<evidence type="ECO:0000313" key="4">
    <source>
        <dbReference type="EMBL" id="GCE22604.1"/>
    </source>
</evidence>
<evidence type="ECO:0000259" key="3">
    <source>
        <dbReference type="Pfam" id="PF13240"/>
    </source>
</evidence>
<dbReference type="AlphaFoldDB" id="A0A402AU39"/>
<evidence type="ECO:0000313" key="5">
    <source>
        <dbReference type="Proteomes" id="UP000287188"/>
    </source>
</evidence>
<organism evidence="4 5">
    <name type="scientific">Dictyobacter kobayashii</name>
    <dbReference type="NCBI Taxonomy" id="2014872"/>
    <lineage>
        <taxon>Bacteria</taxon>
        <taxon>Bacillati</taxon>
        <taxon>Chloroflexota</taxon>
        <taxon>Ktedonobacteria</taxon>
        <taxon>Ktedonobacterales</taxon>
        <taxon>Dictyobacteraceae</taxon>
        <taxon>Dictyobacter</taxon>
    </lineage>
</organism>
<feature type="transmembrane region" description="Helical" evidence="2">
    <location>
        <begin position="120"/>
        <end position="143"/>
    </location>
</feature>
<feature type="region of interest" description="Disordered" evidence="1">
    <location>
        <begin position="157"/>
        <end position="179"/>
    </location>
</feature>
<keyword evidence="2" id="KW-0472">Membrane</keyword>
<dbReference type="Proteomes" id="UP000287188">
    <property type="component" value="Unassembled WGS sequence"/>
</dbReference>